<dbReference type="SUPFAM" id="SSF55961">
    <property type="entry name" value="Bet v1-like"/>
    <property type="match status" value="1"/>
</dbReference>
<name>A0A9W6TWJ4_9STRA</name>
<evidence type="ECO:0000313" key="1">
    <source>
        <dbReference type="EMBL" id="GMF20584.1"/>
    </source>
</evidence>
<evidence type="ECO:0000313" key="2">
    <source>
        <dbReference type="Proteomes" id="UP001165083"/>
    </source>
</evidence>
<dbReference type="EMBL" id="BSXW01000380">
    <property type="protein sequence ID" value="GMF20584.1"/>
    <property type="molecule type" value="Genomic_DNA"/>
</dbReference>
<dbReference type="InterPro" id="IPR023393">
    <property type="entry name" value="START-like_dom_sf"/>
</dbReference>
<dbReference type="OrthoDB" id="94995at2759"/>
<dbReference type="InterPro" id="IPR052727">
    <property type="entry name" value="Rab4/Rab5_effector"/>
</dbReference>
<dbReference type="AlphaFoldDB" id="A0A9W6TWJ4"/>
<reference evidence="1" key="1">
    <citation type="submission" date="2023-04" db="EMBL/GenBank/DDBJ databases">
        <title>Phytophthora lilii NBRC 32176.</title>
        <authorList>
            <person name="Ichikawa N."/>
            <person name="Sato H."/>
            <person name="Tonouchi N."/>
        </authorList>
    </citation>
    <scope>NUCLEOTIDE SEQUENCE</scope>
    <source>
        <strain evidence="1">NBRC 32176</strain>
    </source>
</reference>
<dbReference type="PANTHER" id="PTHR13510:SF44">
    <property type="entry name" value="RABENOSYN-5"/>
    <property type="match status" value="1"/>
</dbReference>
<comment type="caution">
    <text evidence="1">The sequence shown here is derived from an EMBL/GenBank/DDBJ whole genome shotgun (WGS) entry which is preliminary data.</text>
</comment>
<sequence length="397" mass="43718">MVKGRFTVNPFPDLKLSPSDTGNLHEIAGPILEANVQRYENFLTKEHKKIDPDHWKVLKTKENSTVYTARHHDVYRTGAPTNHGHNASTGLPSLLSLGTTVGALEDMMFGVVNPTLEIMRIKASYVDDLSGAAVLANLEEPSLEDPFRSLVVKWMELDIPLHTTSLVKNRDYVYVEATGMVSLSTGERVGYHVLHSVNFPQTHELPGRVRANMSICGIFRQVRPNAIEVFVTGVMDPGGDMIRVLVVPSIAAVFLSTLKYVHCGQMKKLAWMLEKRYTEAKELGTPNREHICVTCSAPITNRRIGDFGKSNSTCKLCFGYVCHNCKIERKLSFVTPDLLLAQRKVTFCAVCLNDAIRENASIAARAQILATGGVVKSLQHSTTSDASTVSGYSSSQG</sequence>
<proteinExistence type="predicted"/>
<accession>A0A9W6TWJ4</accession>
<dbReference type="PANTHER" id="PTHR13510">
    <property type="entry name" value="FYVE-FINGER-CONTAINING RAB5 EFFECTOR PROTEIN RABENOSYN-5-RELATED"/>
    <property type="match status" value="1"/>
</dbReference>
<dbReference type="Proteomes" id="UP001165083">
    <property type="component" value="Unassembled WGS sequence"/>
</dbReference>
<keyword evidence="2" id="KW-1185">Reference proteome</keyword>
<dbReference type="Gene3D" id="3.30.530.20">
    <property type="match status" value="1"/>
</dbReference>
<protein>
    <submittedName>
        <fullName evidence="1">Unnamed protein product</fullName>
    </submittedName>
</protein>
<gene>
    <name evidence="1" type="ORF">Plil01_000801400</name>
</gene>
<organism evidence="1 2">
    <name type="scientific">Phytophthora lilii</name>
    <dbReference type="NCBI Taxonomy" id="2077276"/>
    <lineage>
        <taxon>Eukaryota</taxon>
        <taxon>Sar</taxon>
        <taxon>Stramenopiles</taxon>
        <taxon>Oomycota</taxon>
        <taxon>Peronosporomycetes</taxon>
        <taxon>Peronosporales</taxon>
        <taxon>Peronosporaceae</taxon>
        <taxon>Phytophthora</taxon>
    </lineage>
</organism>